<keyword evidence="9" id="KW-1185">Reference proteome</keyword>
<dbReference type="SUPFAM" id="SSF51703">
    <property type="entry name" value="Cobalamin (vitamin B12)-dependent enzymes"/>
    <property type="match status" value="1"/>
</dbReference>
<dbReference type="OrthoDB" id="9762378at2"/>
<keyword evidence="4" id="KW-0479">Metal-binding</keyword>
<accession>A0A2K9LIB0</accession>
<dbReference type="NCBIfam" id="TIGR00640">
    <property type="entry name" value="acid_CoA_mut_C"/>
    <property type="match status" value="1"/>
</dbReference>
<dbReference type="KEGG" id="kak:Kalk_01785"/>
<evidence type="ECO:0000256" key="6">
    <source>
        <dbReference type="ARBA" id="ARBA00023285"/>
    </source>
</evidence>
<organism evidence="8 9">
    <name type="scientific">Ketobacter alkanivorans</name>
    <dbReference type="NCBI Taxonomy" id="1917421"/>
    <lineage>
        <taxon>Bacteria</taxon>
        <taxon>Pseudomonadati</taxon>
        <taxon>Pseudomonadota</taxon>
        <taxon>Gammaproteobacteria</taxon>
        <taxon>Pseudomonadales</taxon>
        <taxon>Ketobacteraceae</taxon>
        <taxon>Ketobacter</taxon>
    </lineage>
</organism>
<dbReference type="InterPro" id="IPR036724">
    <property type="entry name" value="Cobalamin-bd_sf"/>
</dbReference>
<dbReference type="GO" id="GO:0004494">
    <property type="term" value="F:methylmalonyl-CoA mutase activity"/>
    <property type="evidence" value="ECO:0007669"/>
    <property type="project" value="InterPro"/>
</dbReference>
<dbReference type="EMBL" id="CP022684">
    <property type="protein sequence ID" value="AUM11235.1"/>
    <property type="molecule type" value="Genomic_DNA"/>
</dbReference>
<dbReference type="InterPro" id="IPR006098">
    <property type="entry name" value="MMCoA_mutase_a_cat"/>
</dbReference>
<comment type="cofactor">
    <cofactor evidence="1">
        <name>adenosylcob(III)alamin</name>
        <dbReference type="ChEBI" id="CHEBI:18408"/>
    </cofactor>
</comment>
<evidence type="ECO:0000259" key="7">
    <source>
        <dbReference type="PROSITE" id="PS51332"/>
    </source>
</evidence>
<dbReference type="Proteomes" id="UP000235116">
    <property type="component" value="Chromosome"/>
</dbReference>
<gene>
    <name evidence="8" type="ORF">Kalk_01785</name>
</gene>
<proteinExistence type="inferred from homology"/>
<evidence type="ECO:0000313" key="8">
    <source>
        <dbReference type="EMBL" id="AUM11235.1"/>
    </source>
</evidence>
<reference evidence="9" key="1">
    <citation type="submission" date="2017-08" db="EMBL/GenBank/DDBJ databases">
        <title>Direct submision.</title>
        <authorList>
            <person name="Kim S.-J."/>
            <person name="Rhee S.-K."/>
        </authorList>
    </citation>
    <scope>NUCLEOTIDE SEQUENCE [LARGE SCALE GENOMIC DNA]</scope>
    <source>
        <strain evidence="9">GI5</strain>
    </source>
</reference>
<dbReference type="Pfam" id="PF01642">
    <property type="entry name" value="MM_CoA_mutase"/>
    <property type="match status" value="1"/>
</dbReference>
<dbReference type="PROSITE" id="PS51332">
    <property type="entry name" value="B12_BINDING"/>
    <property type="match status" value="1"/>
</dbReference>
<keyword evidence="5" id="KW-0413">Isomerase</keyword>
<dbReference type="NCBIfam" id="TIGR00641">
    <property type="entry name" value="acid_CoA_mut_N"/>
    <property type="match status" value="1"/>
</dbReference>
<dbReference type="Gene3D" id="3.20.20.240">
    <property type="entry name" value="Methylmalonyl-CoA mutase"/>
    <property type="match status" value="1"/>
</dbReference>
<dbReference type="SUPFAM" id="SSF52242">
    <property type="entry name" value="Cobalamin (vitamin B12)-binding domain"/>
    <property type="match status" value="1"/>
</dbReference>
<evidence type="ECO:0000256" key="5">
    <source>
        <dbReference type="ARBA" id="ARBA00023235"/>
    </source>
</evidence>
<dbReference type="AlphaFoldDB" id="A0A2K9LIB0"/>
<protein>
    <submittedName>
        <fullName evidence="8">Protein meaA</fullName>
    </submittedName>
</protein>
<dbReference type="InterPro" id="IPR006159">
    <property type="entry name" value="Acid_CoA_mut_C"/>
</dbReference>
<dbReference type="PANTHER" id="PTHR48101">
    <property type="entry name" value="METHYLMALONYL-COA MUTASE, MITOCHONDRIAL-RELATED"/>
    <property type="match status" value="1"/>
</dbReference>
<dbReference type="PANTHER" id="PTHR48101:SF3">
    <property type="entry name" value="COENZYME B12-DEPENDENT MUTASE"/>
    <property type="match status" value="1"/>
</dbReference>
<dbReference type="InterPro" id="IPR016176">
    <property type="entry name" value="Cbl-dep_enz_cat"/>
</dbReference>
<dbReference type="CDD" id="cd02071">
    <property type="entry name" value="MM_CoA_mut_B12_BD"/>
    <property type="match status" value="1"/>
</dbReference>
<feature type="domain" description="B12-binding" evidence="7">
    <location>
        <begin position="539"/>
        <end position="669"/>
    </location>
</feature>
<evidence type="ECO:0000256" key="3">
    <source>
        <dbReference type="ARBA" id="ARBA00022628"/>
    </source>
</evidence>
<dbReference type="Pfam" id="PF02310">
    <property type="entry name" value="B12-binding"/>
    <property type="match status" value="1"/>
</dbReference>
<keyword evidence="6" id="KW-0170">Cobalt</keyword>
<dbReference type="Gene3D" id="3.40.50.280">
    <property type="entry name" value="Cobalamin-binding domain"/>
    <property type="match status" value="1"/>
</dbReference>
<evidence type="ECO:0000256" key="1">
    <source>
        <dbReference type="ARBA" id="ARBA00001922"/>
    </source>
</evidence>
<name>A0A2K9LIB0_9GAMM</name>
<keyword evidence="3" id="KW-0846">Cobalamin</keyword>
<dbReference type="InterPro" id="IPR006158">
    <property type="entry name" value="Cobalamin-bd"/>
</dbReference>
<evidence type="ECO:0000256" key="2">
    <source>
        <dbReference type="ARBA" id="ARBA00008465"/>
    </source>
</evidence>
<dbReference type="InterPro" id="IPR006099">
    <property type="entry name" value="MeMalonylCoA_mutase_a/b_cat"/>
</dbReference>
<dbReference type="RefSeq" id="WP_101892575.1">
    <property type="nucleotide sequence ID" value="NZ_CP022684.1"/>
</dbReference>
<comment type="similarity">
    <text evidence="2">Belongs to the methylmalonyl-CoA mutase family.</text>
</comment>
<evidence type="ECO:0000313" key="9">
    <source>
        <dbReference type="Proteomes" id="UP000235116"/>
    </source>
</evidence>
<dbReference type="GO" id="GO:0046872">
    <property type="term" value="F:metal ion binding"/>
    <property type="evidence" value="ECO:0007669"/>
    <property type="project" value="UniProtKB-KW"/>
</dbReference>
<sequence length="674" mass="75159">MSDKKEHIIYDQDGKPGKDRPWIFRTYAGHTNVRASNELYRSNLAKGQTGLSIAFDLATQCGYSSDEDIARPEIGKVGVPINTLDDFAILFDQMAMDEINTSMTINGTSMWLLSLYIALAEERGIDLAKLQGTTQNDLIKEFLARGTYVFPPDQSIKLIVDMYEYCLNNIPKWNPSNVCSYHLQEAGATPVQELAYSLVTAITVLDAIKERNCFSDEDFERCVGRVSFFVNAGMRFVEEMCKMRAFTELWDEICQQRYGVKNAKYRRFRYGVQVNSLGLTEEQPENNAWRILIEALGVTLSRNARCRALQLPAWNEALSLPRPWDQQWSLRLQQILAYETDLLEYPDLFDGSLVVESKVNDLKTKAKAEIQKILDAGGGVEAIKTGYMKSQLVISQSERMAKINTGEQIVVGKNRWADGIASPLLDAADGGVFKVDPDSAAETINALLETKAKRDNSKVEACLKQLMDDAKAGKNLMAASIACAHARVSTGEWSATLREVYGEYRPPTGVEGQTLSLENDKLQTVREKVAKFMEEFGHRPRIVVGKPGLDGHSNGAEMISVAARHAGFDVIYFGIRLSAVDIVQSAIEEDVDVIGISLLSGSHNEIIEQLMQELDKEGAKDAIPVILGGIIPQADIPELHKKGIRQVFTPKDYDLMDIMNTIMDIVMENKQRNA</sequence>
<evidence type="ECO:0000256" key="4">
    <source>
        <dbReference type="ARBA" id="ARBA00022723"/>
    </source>
</evidence>
<dbReference type="GO" id="GO:0031419">
    <property type="term" value="F:cobalamin binding"/>
    <property type="evidence" value="ECO:0007669"/>
    <property type="project" value="UniProtKB-KW"/>
</dbReference>